<evidence type="ECO:0000256" key="6">
    <source>
        <dbReference type="ARBA" id="ARBA00049460"/>
    </source>
</evidence>
<comment type="catalytic activity">
    <reaction evidence="6 7">
        <text>(2-aminoethyl)phosphonate + pyruvate = phosphonoacetaldehyde + L-alanine</text>
        <dbReference type="Rhea" id="RHEA:17021"/>
        <dbReference type="ChEBI" id="CHEBI:15361"/>
        <dbReference type="ChEBI" id="CHEBI:57418"/>
        <dbReference type="ChEBI" id="CHEBI:57972"/>
        <dbReference type="ChEBI" id="CHEBI:58383"/>
        <dbReference type="EC" id="2.6.1.37"/>
    </reaction>
</comment>
<dbReference type="PANTHER" id="PTHR42778">
    <property type="entry name" value="2-AMINOETHYLPHOSPHONATE--PYRUVATE TRANSAMINASE"/>
    <property type="match status" value="1"/>
</dbReference>
<dbReference type="InterPro" id="IPR012703">
    <property type="entry name" value="NH2EtPonate_pyrv_transaminase"/>
</dbReference>
<keyword evidence="4 7" id="KW-0663">Pyridoxal phosphate</keyword>
<keyword evidence="5 7" id="KW-0670">Pyruvate</keyword>
<feature type="domain" description="Aminotransferase class V" evidence="8">
    <location>
        <begin position="29"/>
        <end position="325"/>
    </location>
</feature>
<proteinExistence type="inferred from homology"/>
<reference evidence="9 10" key="1">
    <citation type="submission" date="2022-10" db="EMBL/GenBank/DDBJ databases">
        <title>Roseococcus glaciei nov., sp. nov., isolated from glacier.</title>
        <authorList>
            <person name="Liu Q."/>
            <person name="Xin Y.-H."/>
        </authorList>
    </citation>
    <scope>NUCLEOTIDE SEQUENCE [LARGE SCALE GENOMIC DNA]</scope>
    <source>
        <strain evidence="9 10">MDT2-1-1</strain>
    </source>
</reference>
<dbReference type="Gene3D" id="3.90.1150.10">
    <property type="entry name" value="Aspartate Aminotransferase, domain 1"/>
    <property type="match status" value="1"/>
</dbReference>
<dbReference type="InterPro" id="IPR000192">
    <property type="entry name" value="Aminotrans_V_dom"/>
</dbReference>
<dbReference type="InterPro" id="IPR015424">
    <property type="entry name" value="PyrdxlP-dep_Trfase"/>
</dbReference>
<dbReference type="InterPro" id="IPR015421">
    <property type="entry name" value="PyrdxlP-dep_Trfase_major"/>
</dbReference>
<dbReference type="SUPFAM" id="SSF53383">
    <property type="entry name" value="PLP-dependent transferases"/>
    <property type="match status" value="1"/>
</dbReference>
<dbReference type="Gene3D" id="3.40.640.10">
    <property type="entry name" value="Type I PLP-dependent aspartate aminotransferase-like (Major domain)"/>
    <property type="match status" value="1"/>
</dbReference>
<evidence type="ECO:0000256" key="4">
    <source>
        <dbReference type="ARBA" id="ARBA00022898"/>
    </source>
</evidence>
<evidence type="ECO:0000256" key="5">
    <source>
        <dbReference type="ARBA" id="ARBA00023317"/>
    </source>
</evidence>
<organism evidence="9 10">
    <name type="scientific">Sabulicella glaciei</name>
    <dbReference type="NCBI Taxonomy" id="2984948"/>
    <lineage>
        <taxon>Bacteria</taxon>
        <taxon>Pseudomonadati</taxon>
        <taxon>Pseudomonadota</taxon>
        <taxon>Alphaproteobacteria</taxon>
        <taxon>Acetobacterales</taxon>
        <taxon>Acetobacteraceae</taxon>
        <taxon>Sabulicella</taxon>
    </lineage>
</organism>
<dbReference type="RefSeq" id="WP_301591157.1">
    <property type="nucleotide sequence ID" value="NZ_JAPFQI010000013.1"/>
</dbReference>
<evidence type="ECO:0000259" key="8">
    <source>
        <dbReference type="Pfam" id="PF00266"/>
    </source>
</evidence>
<comment type="similarity">
    <text evidence="7">Belongs to the class-V pyridoxal-phosphate-dependent aminotransferase family. PhnW subfamily.</text>
</comment>
<dbReference type="GO" id="GO:0047304">
    <property type="term" value="F:2-aminoethylphosphonate-pyruvate transaminase activity"/>
    <property type="evidence" value="ECO:0007669"/>
    <property type="project" value="UniProtKB-EC"/>
</dbReference>
<evidence type="ECO:0000313" key="9">
    <source>
        <dbReference type="EMBL" id="MCW8087011.1"/>
    </source>
</evidence>
<keyword evidence="3 7" id="KW-0808">Transferase</keyword>
<dbReference type="EC" id="2.6.1.37" evidence="7"/>
<dbReference type="Proteomes" id="UP001526430">
    <property type="component" value="Unassembled WGS sequence"/>
</dbReference>
<keyword evidence="2 7" id="KW-0032">Aminotransferase</keyword>
<protein>
    <recommendedName>
        <fullName evidence="7">2-aminoethylphosphonate--pyruvate transaminase</fullName>
        <ecNumber evidence="7">2.6.1.37</ecNumber>
    </recommendedName>
    <alternativeName>
        <fullName evidence="7">2-aminoethylphosphonate aminotransferase</fullName>
    </alternativeName>
    <alternativeName>
        <fullName evidence="7">AEP transaminase</fullName>
        <shortName evidence="7">AEPT</shortName>
    </alternativeName>
</protein>
<feature type="modified residue" description="N6-(pyridoxal phosphate)lysine" evidence="7">
    <location>
        <position position="190"/>
    </location>
</feature>
<keyword evidence="10" id="KW-1185">Reference proteome</keyword>
<evidence type="ECO:0000256" key="7">
    <source>
        <dbReference type="HAMAP-Rule" id="MF_01376"/>
    </source>
</evidence>
<gene>
    <name evidence="7" type="primary">phnW</name>
    <name evidence="9" type="ORF">OF850_15370</name>
</gene>
<accession>A0ABT3NXX2</accession>
<comment type="cofactor">
    <cofactor evidence="1 7">
        <name>pyridoxal 5'-phosphate</name>
        <dbReference type="ChEBI" id="CHEBI:597326"/>
    </cofactor>
</comment>
<evidence type="ECO:0000256" key="1">
    <source>
        <dbReference type="ARBA" id="ARBA00001933"/>
    </source>
</evidence>
<dbReference type="Pfam" id="PF00266">
    <property type="entry name" value="Aminotran_5"/>
    <property type="match status" value="1"/>
</dbReference>
<name>A0ABT3NXX2_9PROT</name>
<evidence type="ECO:0000256" key="2">
    <source>
        <dbReference type="ARBA" id="ARBA00022576"/>
    </source>
</evidence>
<comment type="function">
    <text evidence="7">Involved in phosphonate degradation.</text>
</comment>
<dbReference type="InterPro" id="IPR024169">
    <property type="entry name" value="SP_NH2Trfase/AEP_transaminase"/>
</dbReference>
<dbReference type="PIRSF" id="PIRSF000524">
    <property type="entry name" value="SPT"/>
    <property type="match status" value="1"/>
</dbReference>
<comment type="subunit">
    <text evidence="7">Homodimer.</text>
</comment>
<comment type="caution">
    <text evidence="9">The sequence shown here is derived from an EMBL/GenBank/DDBJ whole genome shotgun (WGS) entry which is preliminary data.</text>
</comment>
<dbReference type="EMBL" id="JAPFQI010000013">
    <property type="protein sequence ID" value="MCW8087011.1"/>
    <property type="molecule type" value="Genomic_DNA"/>
</dbReference>
<dbReference type="PANTHER" id="PTHR42778:SF1">
    <property type="entry name" value="2-AMINOETHYLPHOSPHONATE--PYRUVATE TRANSAMINASE"/>
    <property type="match status" value="1"/>
</dbReference>
<evidence type="ECO:0000256" key="3">
    <source>
        <dbReference type="ARBA" id="ARBA00022679"/>
    </source>
</evidence>
<dbReference type="HAMAP" id="MF_01376">
    <property type="entry name" value="PhnW_aminotrans_5"/>
    <property type="match status" value="1"/>
</dbReference>
<sequence>MILLTPGPVQTHPTVRAAMNEDVAPWNAAFRPVYEEVRHRLRALAGGVEGVHATLPLQGAGHMLMEAAIRSFVAPGAALLVPMNGEYARRMARLAREAGRVVIELPLPDTRGARAEEVAEALSRHPEATHVAVVQSETGSGIVNDPAAIGAAVRTAGRRMILDAVSAFGALPLDLASQPEVDAACFTSNKCLEGVPGFGFAVARVDRVEECAGQAGSWSLDLADVWKNTQVNGWGSMRFTGPVQAILAMRVALDRLDAEGGREVRLARYRANARALHEGFAALGLRPYLSVENQGPIVVTVHQPEGLDFPRFIAALERNGVTISAYFTTEAPSFRVGAIGDVGLLEMRRAVEAVRDSLAELGLPRAA</sequence>
<dbReference type="InterPro" id="IPR015422">
    <property type="entry name" value="PyrdxlP-dep_Trfase_small"/>
</dbReference>
<evidence type="ECO:0000313" key="10">
    <source>
        <dbReference type="Proteomes" id="UP001526430"/>
    </source>
</evidence>
<dbReference type="NCBIfam" id="NF010006">
    <property type="entry name" value="PRK13479.1"/>
    <property type="match status" value="1"/>
</dbReference>